<keyword evidence="4" id="KW-1185">Reference proteome</keyword>
<feature type="domain" description="SLH" evidence="2">
    <location>
        <begin position="30"/>
        <end position="100"/>
    </location>
</feature>
<evidence type="ECO:0000259" key="2">
    <source>
        <dbReference type="PROSITE" id="PS51272"/>
    </source>
</evidence>
<dbReference type="RefSeq" id="WP_377470966.1">
    <property type="nucleotide sequence ID" value="NZ_JBHLWN010000060.1"/>
</dbReference>
<feature type="chain" id="PRO_5045808711" evidence="1">
    <location>
        <begin position="20"/>
        <end position="1910"/>
    </location>
</feature>
<dbReference type="InterPro" id="IPR013783">
    <property type="entry name" value="Ig-like_fold"/>
</dbReference>
<protein>
    <submittedName>
        <fullName evidence="3">Ig-like domain-containing protein</fullName>
    </submittedName>
</protein>
<evidence type="ECO:0000256" key="1">
    <source>
        <dbReference type="SAM" id="SignalP"/>
    </source>
</evidence>
<sequence>MKPKLPNWLVATMVLTTLAYPNGTAMSAQTANPLRTDAQSDWRFADIALLEAARQEAIQEAVRHGWISGDLNGQFRPTDTLTRQELAKLLTVALNIEPKQVTESSFADVEKDAWGIGYIEAVKSAGLMVGDEMDAFRPNAPVTREELAVVLVRALQDRPAANTDRLIVADRADISDWALGYVQRALERGLLELPAGFKPKQQVERQEIAEVLLRSFAENHDYDLAIDQLQQDRVLINGVAYSVSDSLKALFQEKNHAILQGARLRFEADNQQIERIKSLLITKGGTAPSGSEAEFSKNLLLDGGDVTIDGSVKIAADFVSLKRLTVTGNLEITKELQHDFYMDHVIVTGDTIVNGGDTNTVVFNDSMLTGVQVNKTDVRVESLGNTSVEEMTVSSNATIVGDSGVTISKVTLTAGAQQVDMQANVEALEIKTSGALSLTGSGNIGALKVNSAAPVTLNSQAKVGTLSVSNTQANLTVGTNVQVQNLVLPDGVAASNVVQNFGAVQTQVSNINGTVNPAAAGPSNSAPEVVAPISDKLIQLADGPLTIDISGVFLDRDYDNLTIKATSRNVNAAAVPSAVVNNQLVITPKGAGNNILIQLSASDGTMSVTTRFNVTVNVPPVAKPIPEQIVTLGAGPKPLTVYVKDKPADSYFTDSTWDTLTFSAVSENPAIAGASISGGSLMIDPIEKGKTNIIITANDGKGGSVTGTVPVLVNVPPEVVVRIGDRMGTIGNPDVTVDLSNVFRDLDGDSLTYEAASQDDTSAKVTVDGNVLKITPQAAGTPVITVTAKDGKGGAVTETFAFTVNRPPEAENIQKQTVTIGNGAGTVSLPITDKDGDTLTISADSQNEGVVTAEIVTAVDGSKQLRLTPVAAGTAEVAVTADDGRGGKISKTFEVLVNRAPQQKVSTSLTNVTIGNSDVSISLPEYFEDQDHDTLSYEAIVENPSLASASISGSGLKLTAISAGTTNVLVTAKDGKGGTTTIIFPVLVNQSPELTGSLANLKATVGVDTRQVNLAGLFADPDQDVLTVTATSSDKNIAEISQTGDIRTVTPVHGGTATITVTADDSKGGVKRTTFTVEVNESPTVSAQEQVLQLTDTEKTVDLNTLFTDSDGDALSFIIDDSGLSFTVDNEPVTVAKAVYSGSQLILKPEVAGIGKIHVTADDNRGGTVSSDIQVRVNRAPQAAGDPLSSQQVTTIGSTPLTVELDKAFTDPNGNLTAAFTDPDGNRLKYSAVVLDSSLATAEVNDNVLKITGIAPGTTTVNVTADDGYNGTAQSSFSLLVNQAPAVVKVIGDQLTTLGTGDVIVDISQVFSDADGDALTVIAMSQDPSVATVSMSGNQLTIHPVAGGSTTIDVTAVDNKGGTVTESFTLRVNRAPTVSGIPAQTIALEKGEKTVDVSSFFQDADGDSLTFEAVSSNDAIAEVSMTGTQLKITPVALGIATVTLTVYDGFGGKVTGEMPVTIQHNQAPQTADSIADKTVYVGSPAEIDVSGVFTDADLDALTYTASSADETVTTVTYSGSKLTLTALSLGTSVITVSASDGMAAPVSMTFTVTAKNNSAPAVVGSVPLQVIGGSVQPNQFSIAHLFNDQDGDSLTYTVEAADSNLVTPTINGDTLTLASGSGGYGQTSVTVTADDGNGKSTSTTIEVLAARVVRTKQIAAIQGTADASYQLSADFPTATSFTKYKQVKGSLTQDQPETINGTVFTTVPGAIGSTESYWIVAPDQSAVFVDVTVREQQGAGAFFAEYTRGPDGRIVLEMFNKDESTLNYTVVGYRYNKSTNMMEIMKNREIPPTPNANVGNVYPGTLGIVINHTFYDLMDITPVQWYQGELDMTGDGRAEFVVCAFELVKDGQVVDVIGDKNWTPGLPEPLPNLGTMIRKKGIVKSSTTYNPEGEWDFLPLTYANLFSHTP</sequence>
<dbReference type="SMART" id="SM00635">
    <property type="entry name" value="BID_2"/>
    <property type="match status" value="8"/>
</dbReference>
<evidence type="ECO:0000313" key="3">
    <source>
        <dbReference type="EMBL" id="MFC0213648.1"/>
    </source>
</evidence>
<dbReference type="Pfam" id="PF17963">
    <property type="entry name" value="Big_9"/>
    <property type="match status" value="1"/>
</dbReference>
<dbReference type="Pfam" id="PF02368">
    <property type="entry name" value="Big_2"/>
    <property type="match status" value="1"/>
</dbReference>
<proteinExistence type="predicted"/>
<dbReference type="Gene3D" id="2.60.40.10">
    <property type="entry name" value="Immunoglobulins"/>
    <property type="match status" value="7"/>
</dbReference>
<feature type="signal peptide" evidence="1">
    <location>
        <begin position="1"/>
        <end position="19"/>
    </location>
</feature>
<dbReference type="EMBL" id="JBHLWN010000060">
    <property type="protein sequence ID" value="MFC0213648.1"/>
    <property type="molecule type" value="Genomic_DNA"/>
</dbReference>
<dbReference type="Proteomes" id="UP001589776">
    <property type="component" value="Unassembled WGS sequence"/>
</dbReference>
<keyword evidence="1" id="KW-0732">Signal</keyword>
<name>A0ABV6DM19_9BACL</name>
<dbReference type="InterPro" id="IPR001119">
    <property type="entry name" value="SLH_dom"/>
</dbReference>
<accession>A0ABV6DM19</accession>
<feature type="domain" description="SLH" evidence="2">
    <location>
        <begin position="102"/>
        <end position="165"/>
    </location>
</feature>
<dbReference type="InterPro" id="IPR006644">
    <property type="entry name" value="Cadg"/>
</dbReference>
<gene>
    <name evidence="3" type="ORF">ACFFK0_14485</name>
</gene>
<organism evidence="3 4">
    <name type="scientific">Paenibacillus chartarius</name>
    <dbReference type="NCBI Taxonomy" id="747481"/>
    <lineage>
        <taxon>Bacteria</taxon>
        <taxon>Bacillati</taxon>
        <taxon>Bacillota</taxon>
        <taxon>Bacilli</taxon>
        <taxon>Bacillales</taxon>
        <taxon>Paenibacillaceae</taxon>
        <taxon>Paenibacillus</taxon>
    </lineage>
</organism>
<dbReference type="Pfam" id="PF00395">
    <property type="entry name" value="SLH"/>
    <property type="match status" value="2"/>
</dbReference>
<dbReference type="Gene3D" id="2.60.40.1080">
    <property type="match status" value="1"/>
</dbReference>
<dbReference type="InterPro" id="IPR015919">
    <property type="entry name" value="Cadherin-like_sf"/>
</dbReference>
<dbReference type="SMART" id="SM00736">
    <property type="entry name" value="CADG"/>
    <property type="match status" value="4"/>
</dbReference>
<dbReference type="SUPFAM" id="SSF49313">
    <property type="entry name" value="Cadherin-like"/>
    <property type="match status" value="1"/>
</dbReference>
<dbReference type="PROSITE" id="PS51272">
    <property type="entry name" value="SLH"/>
    <property type="match status" value="2"/>
</dbReference>
<evidence type="ECO:0000313" key="4">
    <source>
        <dbReference type="Proteomes" id="UP001589776"/>
    </source>
</evidence>
<reference evidence="3 4" key="1">
    <citation type="submission" date="2024-09" db="EMBL/GenBank/DDBJ databases">
        <authorList>
            <person name="Sun Q."/>
            <person name="Mori K."/>
        </authorList>
    </citation>
    <scope>NUCLEOTIDE SEQUENCE [LARGE SCALE GENOMIC DNA]</scope>
    <source>
        <strain evidence="3 4">CCM 7759</strain>
    </source>
</reference>
<dbReference type="InterPro" id="IPR003343">
    <property type="entry name" value="Big_2"/>
</dbReference>
<comment type="caution">
    <text evidence="3">The sequence shown here is derived from an EMBL/GenBank/DDBJ whole genome shotgun (WGS) entry which is preliminary data.</text>
</comment>